<dbReference type="CDD" id="cd01670">
    <property type="entry name" value="Death"/>
    <property type="match status" value="1"/>
</dbReference>
<sequence>MPPFLLRFQNEYGIIIESISKKDLSFKAEPWNSDEWLDVLEGKEFPGIFKFYTDIFHIRESTAENPCEGNKVSATDVRFKVLFPTENSSYHEYKGAIKVGKAWNRIDYSIQDGYMVFEVDQVDSFCVLSLVRQEKHAILPAGSQFISEIDNRIQVKFPPNAVTKTEHITFMKMFKVQLPLNSITDFCGDTEDNKYYICKWKDDGSFEITDLQPLVSNELVCFEDNSFSGYGCVGTHRSNSTSSLVSVVQEAYGLMKWCKILFFVGKLKNNNLPIMLECVDLQRVSDVCEKREKYGYQFVPEWISKDLFLSPDKTIITIDVKGIFRIPKESGVKHPRMSFVPVARDNFTRFLVELVKFGGPMYGILVLRENRTILYEIFYDPDTTKKFLPAKINGNRGKKPVVPNSTVKDFFTEKGLSALSQSMSPDTMYNVCIWMDMTTATYETLQQKYGLGTTRGNIALLKTALDQQPHKKKLENLIKALIASGQKSLADKLRRLHSKGKDLHTI</sequence>
<accession>A0A6J7ZZM2</accession>
<gene>
    <name evidence="1" type="ORF">MCOR_2590</name>
</gene>
<organism evidence="1 2">
    <name type="scientific">Mytilus coruscus</name>
    <name type="common">Sea mussel</name>
    <dbReference type="NCBI Taxonomy" id="42192"/>
    <lineage>
        <taxon>Eukaryota</taxon>
        <taxon>Metazoa</taxon>
        <taxon>Spiralia</taxon>
        <taxon>Lophotrochozoa</taxon>
        <taxon>Mollusca</taxon>
        <taxon>Bivalvia</taxon>
        <taxon>Autobranchia</taxon>
        <taxon>Pteriomorphia</taxon>
        <taxon>Mytilida</taxon>
        <taxon>Mytiloidea</taxon>
        <taxon>Mytilidae</taxon>
        <taxon>Mytilinae</taxon>
        <taxon>Mytilus</taxon>
    </lineage>
</organism>
<dbReference type="InterPro" id="IPR011029">
    <property type="entry name" value="DEATH-like_dom_sf"/>
</dbReference>
<reference evidence="1 2" key="1">
    <citation type="submission" date="2020-06" db="EMBL/GenBank/DDBJ databases">
        <authorList>
            <person name="Li R."/>
            <person name="Bekaert M."/>
        </authorList>
    </citation>
    <scope>NUCLEOTIDE SEQUENCE [LARGE SCALE GENOMIC DNA]</scope>
    <source>
        <strain evidence="2">wild</strain>
    </source>
</reference>
<evidence type="ECO:0000313" key="1">
    <source>
        <dbReference type="EMBL" id="CAC5359905.1"/>
    </source>
</evidence>
<protein>
    <recommendedName>
        <fullName evidence="3">Death domain-containing protein</fullName>
    </recommendedName>
</protein>
<dbReference type="Gene3D" id="1.10.533.10">
    <property type="entry name" value="Death Domain, Fas"/>
    <property type="match status" value="1"/>
</dbReference>
<keyword evidence="2" id="KW-1185">Reference proteome</keyword>
<dbReference type="EMBL" id="CACVKT020000523">
    <property type="protein sequence ID" value="CAC5359905.1"/>
    <property type="molecule type" value="Genomic_DNA"/>
</dbReference>
<evidence type="ECO:0008006" key="3">
    <source>
        <dbReference type="Google" id="ProtNLM"/>
    </source>
</evidence>
<evidence type="ECO:0000313" key="2">
    <source>
        <dbReference type="Proteomes" id="UP000507470"/>
    </source>
</evidence>
<dbReference type="AlphaFoldDB" id="A0A6J7ZZM2"/>
<dbReference type="OrthoDB" id="10442064at2759"/>
<proteinExistence type="predicted"/>
<dbReference type="Proteomes" id="UP000507470">
    <property type="component" value="Unassembled WGS sequence"/>
</dbReference>
<name>A0A6J7ZZM2_MYTCO</name>